<organism evidence="4 5">
    <name type="scientific">Brevundimonas denitrificans</name>
    <dbReference type="NCBI Taxonomy" id="1443434"/>
    <lineage>
        <taxon>Bacteria</taxon>
        <taxon>Pseudomonadati</taxon>
        <taxon>Pseudomonadota</taxon>
        <taxon>Alphaproteobacteria</taxon>
        <taxon>Caulobacterales</taxon>
        <taxon>Caulobacteraceae</taxon>
        <taxon>Brevundimonas</taxon>
    </lineage>
</organism>
<name>A0ABQ6BHW2_9CAUL</name>
<evidence type="ECO:0000313" key="4">
    <source>
        <dbReference type="EMBL" id="GLS01508.1"/>
    </source>
</evidence>
<reference evidence="5" key="1">
    <citation type="journal article" date="2019" name="Int. J. Syst. Evol. Microbiol.">
        <title>The Global Catalogue of Microorganisms (GCM) 10K type strain sequencing project: providing services to taxonomists for standard genome sequencing and annotation.</title>
        <authorList>
            <consortium name="The Broad Institute Genomics Platform"/>
            <consortium name="The Broad Institute Genome Sequencing Center for Infectious Disease"/>
            <person name="Wu L."/>
            <person name="Ma J."/>
        </authorList>
    </citation>
    <scope>NUCLEOTIDE SEQUENCE [LARGE SCALE GENOMIC DNA]</scope>
    <source>
        <strain evidence="5">NBRC 110107</strain>
    </source>
</reference>
<evidence type="ECO:0000259" key="3">
    <source>
        <dbReference type="Pfam" id="PF02525"/>
    </source>
</evidence>
<dbReference type="Gene3D" id="3.40.50.360">
    <property type="match status" value="1"/>
</dbReference>
<dbReference type="InterPro" id="IPR003680">
    <property type="entry name" value="Flavodoxin_fold"/>
</dbReference>
<dbReference type="EMBL" id="BSOY01000028">
    <property type="protein sequence ID" value="GLS01508.1"/>
    <property type="molecule type" value="Genomic_DNA"/>
</dbReference>
<evidence type="ECO:0000256" key="1">
    <source>
        <dbReference type="ARBA" id="ARBA00006252"/>
    </source>
</evidence>
<dbReference type="SUPFAM" id="SSF52218">
    <property type="entry name" value="Flavoproteins"/>
    <property type="match status" value="1"/>
</dbReference>
<dbReference type="InterPro" id="IPR029039">
    <property type="entry name" value="Flavoprotein-like_sf"/>
</dbReference>
<dbReference type="Proteomes" id="UP001156921">
    <property type="component" value="Unassembled WGS sequence"/>
</dbReference>
<keyword evidence="2" id="KW-0560">Oxidoreductase</keyword>
<comment type="similarity">
    <text evidence="1">Belongs to the NAD(P)H dehydrogenase (quinone) family.</text>
</comment>
<dbReference type="Pfam" id="PF02525">
    <property type="entry name" value="Flavodoxin_2"/>
    <property type="match status" value="1"/>
</dbReference>
<sequence>MNARESPAPSFEPCEPMRIGIIDGHPDGDPARFCHALADAYADGARQGGHEVRSLRLADLDFPILLDRVSWEAPHACPDLTDAQDLVAWAEHLIIVHPLWLGTQPARLKALFEQMFRPGFAFKAGRAMTGRLTGRSARIIVTMGMPALVYRLWFGAHGLNALKRNVLAFVGIRPIRETLIGNIEGLTLEGRRAWLSSVKALGARGR</sequence>
<evidence type="ECO:0000256" key="2">
    <source>
        <dbReference type="ARBA" id="ARBA00023002"/>
    </source>
</evidence>
<dbReference type="PANTHER" id="PTHR10204">
    <property type="entry name" value="NAD P H OXIDOREDUCTASE-RELATED"/>
    <property type="match status" value="1"/>
</dbReference>
<gene>
    <name evidence="4" type="ORF">GCM10007859_15230</name>
</gene>
<dbReference type="InterPro" id="IPR051545">
    <property type="entry name" value="NAD(P)H_dehydrogenase_qn"/>
</dbReference>
<keyword evidence="5" id="KW-1185">Reference proteome</keyword>
<evidence type="ECO:0000313" key="5">
    <source>
        <dbReference type="Proteomes" id="UP001156921"/>
    </source>
</evidence>
<proteinExistence type="inferred from homology"/>
<protein>
    <recommendedName>
        <fullName evidence="3">Flavodoxin-like fold domain-containing protein</fullName>
    </recommendedName>
</protein>
<accession>A0ABQ6BHW2</accession>
<dbReference type="PANTHER" id="PTHR10204:SF34">
    <property type="entry name" value="NAD(P)H DEHYDROGENASE [QUINONE] 1 ISOFORM 1"/>
    <property type="match status" value="1"/>
</dbReference>
<comment type="caution">
    <text evidence="4">The sequence shown here is derived from an EMBL/GenBank/DDBJ whole genome shotgun (WGS) entry which is preliminary data.</text>
</comment>
<feature type="domain" description="Flavodoxin-like fold" evidence="3">
    <location>
        <begin position="17"/>
        <end position="184"/>
    </location>
</feature>